<keyword evidence="1" id="KW-0175">Coiled coil</keyword>
<accession>A0A8X6RF41</accession>
<reference evidence="3" key="1">
    <citation type="submission" date="2020-08" db="EMBL/GenBank/DDBJ databases">
        <title>Multicomponent nature underlies the extraordinary mechanical properties of spider dragline silk.</title>
        <authorList>
            <person name="Kono N."/>
            <person name="Nakamura H."/>
            <person name="Mori M."/>
            <person name="Yoshida Y."/>
            <person name="Ohtoshi R."/>
            <person name="Malay A.D."/>
            <person name="Moran D.A.P."/>
            <person name="Tomita M."/>
            <person name="Numata K."/>
            <person name="Arakawa K."/>
        </authorList>
    </citation>
    <scope>NUCLEOTIDE SEQUENCE</scope>
</reference>
<dbReference type="CDD" id="cd01647">
    <property type="entry name" value="RT_LTR"/>
    <property type="match status" value="1"/>
</dbReference>
<dbReference type="EMBL" id="BMAU01021116">
    <property type="protein sequence ID" value="GFX91074.1"/>
    <property type="molecule type" value="Genomic_DNA"/>
</dbReference>
<protein>
    <submittedName>
        <fullName evidence="3">Retrovirus-related Pol polyprotein from transposon 297</fullName>
    </submittedName>
</protein>
<sequence>MSYHKNTKKEDFINVLKAIGEQATSKEIIIHLKNKLEISAAFKDDPDFVMNLLNLSVEDKQTKSEQQLQVINSQLELEKIKLQQIEREIELQKTLAKGQATQQSSKKDAKNLENLIKSAKTMESENKYKNTDYIYVEVIVDDTLLSATLDSGANSVIIIKKYFSEEKIINSEIVLKSESDEAGSTDASCNPVCLQNETEGENYVGVSGGDEQIDEGLYQGIIRESCSDFSSPVVVCEKKDVTMRLGIDYRKLNKEIIKDRYPLPIIEEVLDKLGNEKIFMTLDLKNAFFHVDVDEASRKYTVFVTKLANMNF</sequence>
<dbReference type="PANTHER" id="PTHR24559">
    <property type="entry name" value="TRANSPOSON TY3-I GAG-POL POLYPROTEIN"/>
    <property type="match status" value="1"/>
</dbReference>
<keyword evidence="4" id="KW-1185">Reference proteome</keyword>
<dbReference type="GO" id="GO:0071897">
    <property type="term" value="P:DNA biosynthetic process"/>
    <property type="evidence" value="ECO:0007669"/>
    <property type="project" value="UniProtKB-ARBA"/>
</dbReference>
<dbReference type="InterPro" id="IPR043128">
    <property type="entry name" value="Rev_trsase/Diguanyl_cyclase"/>
</dbReference>
<dbReference type="Pfam" id="PF00078">
    <property type="entry name" value="RVT_1"/>
    <property type="match status" value="1"/>
</dbReference>
<dbReference type="Proteomes" id="UP000887159">
    <property type="component" value="Unassembled WGS sequence"/>
</dbReference>
<evidence type="ECO:0000256" key="1">
    <source>
        <dbReference type="SAM" id="Coils"/>
    </source>
</evidence>
<dbReference type="AlphaFoldDB" id="A0A8X6RF41"/>
<comment type="caution">
    <text evidence="3">The sequence shown here is derived from an EMBL/GenBank/DDBJ whole genome shotgun (WGS) entry which is preliminary data.</text>
</comment>
<feature type="domain" description="Reverse transcriptase" evidence="2">
    <location>
        <begin position="237"/>
        <end position="306"/>
    </location>
</feature>
<proteinExistence type="predicted"/>
<evidence type="ECO:0000259" key="2">
    <source>
        <dbReference type="Pfam" id="PF00078"/>
    </source>
</evidence>
<dbReference type="Gene3D" id="3.30.70.270">
    <property type="match status" value="1"/>
</dbReference>
<evidence type="ECO:0000313" key="3">
    <source>
        <dbReference type="EMBL" id="GFX91074.1"/>
    </source>
</evidence>
<dbReference type="PANTHER" id="PTHR24559:SF444">
    <property type="entry name" value="REVERSE TRANSCRIPTASE DOMAIN-CONTAINING PROTEIN"/>
    <property type="match status" value="1"/>
</dbReference>
<organism evidence="3 4">
    <name type="scientific">Trichonephila clavipes</name>
    <name type="common">Golden silk orbweaver</name>
    <name type="synonym">Nephila clavipes</name>
    <dbReference type="NCBI Taxonomy" id="2585209"/>
    <lineage>
        <taxon>Eukaryota</taxon>
        <taxon>Metazoa</taxon>
        <taxon>Ecdysozoa</taxon>
        <taxon>Arthropoda</taxon>
        <taxon>Chelicerata</taxon>
        <taxon>Arachnida</taxon>
        <taxon>Araneae</taxon>
        <taxon>Araneomorphae</taxon>
        <taxon>Entelegynae</taxon>
        <taxon>Araneoidea</taxon>
        <taxon>Nephilidae</taxon>
        <taxon>Trichonephila</taxon>
    </lineage>
</organism>
<evidence type="ECO:0000313" key="4">
    <source>
        <dbReference type="Proteomes" id="UP000887159"/>
    </source>
</evidence>
<dbReference type="InterPro" id="IPR053134">
    <property type="entry name" value="RNA-dir_DNA_polymerase"/>
</dbReference>
<gene>
    <name evidence="3" type="primary">pol</name>
    <name evidence="3" type="ORF">TNCV_5107041</name>
</gene>
<name>A0A8X6RF41_TRICX</name>
<dbReference type="Gene3D" id="3.10.10.10">
    <property type="entry name" value="HIV Type 1 Reverse Transcriptase, subunit A, domain 1"/>
    <property type="match status" value="1"/>
</dbReference>
<dbReference type="InterPro" id="IPR000477">
    <property type="entry name" value="RT_dom"/>
</dbReference>
<feature type="coiled-coil region" evidence="1">
    <location>
        <begin position="68"/>
        <end position="95"/>
    </location>
</feature>
<dbReference type="SUPFAM" id="SSF56672">
    <property type="entry name" value="DNA/RNA polymerases"/>
    <property type="match status" value="1"/>
</dbReference>
<dbReference type="InterPro" id="IPR043502">
    <property type="entry name" value="DNA/RNA_pol_sf"/>
</dbReference>